<dbReference type="AlphaFoldDB" id="A0A0E9WCV9"/>
<feature type="chain" id="PRO_5002434212" description="G-protein coupled receptors family 1 profile domain-containing protein" evidence="1">
    <location>
        <begin position="20"/>
        <end position="34"/>
    </location>
</feature>
<evidence type="ECO:0000256" key="1">
    <source>
        <dbReference type="SAM" id="SignalP"/>
    </source>
</evidence>
<reference evidence="2" key="1">
    <citation type="submission" date="2014-11" db="EMBL/GenBank/DDBJ databases">
        <authorList>
            <person name="Amaro Gonzalez C."/>
        </authorList>
    </citation>
    <scope>NUCLEOTIDE SEQUENCE</scope>
</reference>
<dbReference type="EMBL" id="GBXM01020375">
    <property type="protein sequence ID" value="JAH88202.1"/>
    <property type="molecule type" value="Transcribed_RNA"/>
</dbReference>
<proteinExistence type="predicted"/>
<keyword evidence="1" id="KW-0732">Signal</keyword>
<organism evidence="2">
    <name type="scientific">Anguilla anguilla</name>
    <name type="common">European freshwater eel</name>
    <name type="synonym">Muraena anguilla</name>
    <dbReference type="NCBI Taxonomy" id="7936"/>
    <lineage>
        <taxon>Eukaryota</taxon>
        <taxon>Metazoa</taxon>
        <taxon>Chordata</taxon>
        <taxon>Craniata</taxon>
        <taxon>Vertebrata</taxon>
        <taxon>Euteleostomi</taxon>
        <taxon>Actinopterygii</taxon>
        <taxon>Neopterygii</taxon>
        <taxon>Teleostei</taxon>
        <taxon>Anguilliformes</taxon>
        <taxon>Anguillidae</taxon>
        <taxon>Anguilla</taxon>
    </lineage>
</organism>
<sequence>MLVANITVVIFALVRVLTALSHDASNNLTGNRAS</sequence>
<name>A0A0E9WCV9_ANGAN</name>
<evidence type="ECO:0000313" key="2">
    <source>
        <dbReference type="EMBL" id="JAH88202.1"/>
    </source>
</evidence>
<reference evidence="2" key="2">
    <citation type="journal article" date="2015" name="Fish Shellfish Immunol.">
        <title>Early steps in the European eel (Anguilla anguilla)-Vibrio vulnificus interaction in the gills: Role of the RtxA13 toxin.</title>
        <authorList>
            <person name="Callol A."/>
            <person name="Pajuelo D."/>
            <person name="Ebbesson L."/>
            <person name="Teles M."/>
            <person name="MacKenzie S."/>
            <person name="Amaro C."/>
        </authorList>
    </citation>
    <scope>NUCLEOTIDE SEQUENCE</scope>
</reference>
<evidence type="ECO:0008006" key="3">
    <source>
        <dbReference type="Google" id="ProtNLM"/>
    </source>
</evidence>
<accession>A0A0E9WCV9</accession>
<feature type="signal peptide" evidence="1">
    <location>
        <begin position="1"/>
        <end position="19"/>
    </location>
</feature>
<protein>
    <recommendedName>
        <fullName evidence="3">G-protein coupled receptors family 1 profile domain-containing protein</fullName>
    </recommendedName>
</protein>